<keyword evidence="5 13" id="KW-0028">Amino-acid biosynthesis</keyword>
<comment type="function">
    <text evidence="12 13">Catalyzes the ATP-dependent phosphorylation of L-homoserine to L-homoserine phosphate.</text>
</comment>
<dbReference type="InterPro" id="IPR014721">
    <property type="entry name" value="Ribsml_uS5_D2-typ_fold_subgr"/>
</dbReference>
<keyword evidence="17" id="KW-1185">Reference proteome</keyword>
<dbReference type="Gene3D" id="3.30.230.10">
    <property type="match status" value="1"/>
</dbReference>
<evidence type="ECO:0000256" key="4">
    <source>
        <dbReference type="ARBA" id="ARBA00017858"/>
    </source>
</evidence>
<evidence type="ECO:0000256" key="11">
    <source>
        <dbReference type="ARBA" id="ARBA00049375"/>
    </source>
</evidence>
<keyword evidence="8 13" id="KW-0547">Nucleotide-binding</keyword>
<dbReference type="Pfam" id="PF08544">
    <property type="entry name" value="GHMP_kinases_C"/>
    <property type="match status" value="1"/>
</dbReference>
<evidence type="ECO:0000256" key="6">
    <source>
        <dbReference type="ARBA" id="ARBA00022679"/>
    </source>
</evidence>
<dbReference type="InterPro" id="IPR006203">
    <property type="entry name" value="GHMP_knse_ATP-bd_CS"/>
</dbReference>
<evidence type="ECO:0000256" key="8">
    <source>
        <dbReference type="ARBA" id="ARBA00022741"/>
    </source>
</evidence>
<dbReference type="PANTHER" id="PTHR20861">
    <property type="entry name" value="HOMOSERINE/4-DIPHOSPHOCYTIDYL-2-C-METHYL-D-ERYTHRITOL KINASE"/>
    <property type="match status" value="1"/>
</dbReference>
<dbReference type="AlphaFoldDB" id="A0A562V3P8"/>
<organism evidence="16 17">
    <name type="scientific">Stackebrandtia albiflava</name>
    <dbReference type="NCBI Taxonomy" id="406432"/>
    <lineage>
        <taxon>Bacteria</taxon>
        <taxon>Bacillati</taxon>
        <taxon>Actinomycetota</taxon>
        <taxon>Actinomycetes</taxon>
        <taxon>Glycomycetales</taxon>
        <taxon>Glycomycetaceae</taxon>
        <taxon>Stackebrandtia</taxon>
    </lineage>
</organism>
<gene>
    <name evidence="13" type="primary">thrB</name>
    <name evidence="16" type="ORF">LX16_3210</name>
</gene>
<keyword evidence="9 13" id="KW-0418">Kinase</keyword>
<comment type="pathway">
    <text evidence="1 13">Amino-acid biosynthesis; L-threonine biosynthesis; L-threonine from L-aspartate: step 4/5.</text>
</comment>
<feature type="domain" description="GHMP kinase N-terminal" evidence="14">
    <location>
        <begin position="65"/>
        <end position="147"/>
    </location>
</feature>
<evidence type="ECO:0000256" key="9">
    <source>
        <dbReference type="ARBA" id="ARBA00022777"/>
    </source>
</evidence>
<dbReference type="Gene3D" id="3.30.70.890">
    <property type="entry name" value="GHMP kinase, C-terminal domain"/>
    <property type="match status" value="1"/>
</dbReference>
<evidence type="ECO:0000256" key="10">
    <source>
        <dbReference type="ARBA" id="ARBA00022840"/>
    </source>
</evidence>
<dbReference type="Pfam" id="PF00288">
    <property type="entry name" value="GHMP_kinases_N"/>
    <property type="match status" value="1"/>
</dbReference>
<feature type="domain" description="GHMP kinase C-terminal" evidence="15">
    <location>
        <begin position="224"/>
        <end position="266"/>
    </location>
</feature>
<evidence type="ECO:0000313" key="17">
    <source>
        <dbReference type="Proteomes" id="UP000321617"/>
    </source>
</evidence>
<dbReference type="RefSeq" id="WP_147139585.1">
    <property type="nucleotide sequence ID" value="NZ_BAABIJ010000002.1"/>
</dbReference>
<comment type="subcellular location">
    <subcellularLocation>
        <location evidence="13">Cytoplasm</location>
    </subcellularLocation>
</comment>
<dbReference type="GO" id="GO:0005737">
    <property type="term" value="C:cytoplasm"/>
    <property type="evidence" value="ECO:0007669"/>
    <property type="project" value="UniProtKB-SubCell"/>
</dbReference>
<comment type="caution">
    <text evidence="16">The sequence shown here is derived from an EMBL/GenBank/DDBJ whole genome shotgun (WGS) entry which is preliminary data.</text>
</comment>
<keyword evidence="13" id="KW-0963">Cytoplasm</keyword>
<dbReference type="GO" id="GO:0005524">
    <property type="term" value="F:ATP binding"/>
    <property type="evidence" value="ECO:0007669"/>
    <property type="project" value="UniProtKB-UniRule"/>
</dbReference>
<comment type="similarity">
    <text evidence="2 13">Belongs to the GHMP kinase family. Homoserine kinase subfamily.</text>
</comment>
<dbReference type="InterPro" id="IPR000870">
    <property type="entry name" value="Homoserine_kinase"/>
</dbReference>
<evidence type="ECO:0000259" key="14">
    <source>
        <dbReference type="Pfam" id="PF00288"/>
    </source>
</evidence>
<reference evidence="16 17" key="1">
    <citation type="journal article" date="2013" name="Stand. Genomic Sci.">
        <title>Genomic Encyclopedia of Type Strains, Phase I: The one thousand microbial genomes (KMG-I) project.</title>
        <authorList>
            <person name="Kyrpides N.C."/>
            <person name="Woyke T."/>
            <person name="Eisen J.A."/>
            <person name="Garrity G."/>
            <person name="Lilburn T.G."/>
            <person name="Beck B.J."/>
            <person name="Whitman W.B."/>
            <person name="Hugenholtz P."/>
            <person name="Klenk H.P."/>
        </authorList>
    </citation>
    <scope>NUCLEOTIDE SEQUENCE [LARGE SCALE GENOMIC DNA]</scope>
    <source>
        <strain evidence="16 17">DSM 45044</strain>
    </source>
</reference>
<feature type="binding site" evidence="13">
    <location>
        <begin position="93"/>
        <end position="103"/>
    </location>
    <ligand>
        <name>ATP</name>
        <dbReference type="ChEBI" id="CHEBI:30616"/>
    </ligand>
</feature>
<dbReference type="InterPro" id="IPR006204">
    <property type="entry name" value="GHMP_kinase_N_dom"/>
</dbReference>
<accession>A0A562V3P8</accession>
<dbReference type="GO" id="GO:0009088">
    <property type="term" value="P:threonine biosynthetic process"/>
    <property type="evidence" value="ECO:0007669"/>
    <property type="project" value="UniProtKB-UniRule"/>
</dbReference>
<evidence type="ECO:0000256" key="12">
    <source>
        <dbReference type="ARBA" id="ARBA00049954"/>
    </source>
</evidence>
<dbReference type="HAMAP" id="MF_00384">
    <property type="entry name" value="Homoser_kinase"/>
    <property type="match status" value="1"/>
</dbReference>
<dbReference type="PANTHER" id="PTHR20861:SF1">
    <property type="entry name" value="HOMOSERINE KINASE"/>
    <property type="match status" value="1"/>
</dbReference>
<evidence type="ECO:0000256" key="7">
    <source>
        <dbReference type="ARBA" id="ARBA00022697"/>
    </source>
</evidence>
<keyword evidence="7 13" id="KW-0791">Threonine biosynthesis</keyword>
<dbReference type="InterPro" id="IPR036554">
    <property type="entry name" value="GHMP_kinase_C_sf"/>
</dbReference>
<dbReference type="InterPro" id="IPR013750">
    <property type="entry name" value="GHMP_kinase_C_dom"/>
</dbReference>
<evidence type="ECO:0000256" key="13">
    <source>
        <dbReference type="HAMAP-Rule" id="MF_00384"/>
    </source>
</evidence>
<dbReference type="SUPFAM" id="SSF54211">
    <property type="entry name" value="Ribosomal protein S5 domain 2-like"/>
    <property type="match status" value="1"/>
</dbReference>
<dbReference type="PRINTS" id="PR00958">
    <property type="entry name" value="HOMSERKINASE"/>
</dbReference>
<evidence type="ECO:0000256" key="2">
    <source>
        <dbReference type="ARBA" id="ARBA00007370"/>
    </source>
</evidence>
<evidence type="ECO:0000313" key="16">
    <source>
        <dbReference type="EMBL" id="TWJ12452.1"/>
    </source>
</evidence>
<dbReference type="GO" id="GO:0004413">
    <property type="term" value="F:homoserine kinase activity"/>
    <property type="evidence" value="ECO:0007669"/>
    <property type="project" value="UniProtKB-UniRule"/>
</dbReference>
<name>A0A562V3P8_9ACTN</name>
<dbReference type="InterPro" id="IPR020568">
    <property type="entry name" value="Ribosomal_Su5_D2-typ_SF"/>
</dbReference>
<dbReference type="Proteomes" id="UP000321617">
    <property type="component" value="Unassembled WGS sequence"/>
</dbReference>
<keyword evidence="6 13" id="KW-0808">Transferase</keyword>
<dbReference type="NCBIfam" id="TIGR00191">
    <property type="entry name" value="thrB"/>
    <property type="match status" value="1"/>
</dbReference>
<dbReference type="PROSITE" id="PS00627">
    <property type="entry name" value="GHMP_KINASES_ATP"/>
    <property type="match status" value="1"/>
</dbReference>
<evidence type="ECO:0000259" key="15">
    <source>
        <dbReference type="Pfam" id="PF08544"/>
    </source>
</evidence>
<dbReference type="EMBL" id="VLLL01000006">
    <property type="protein sequence ID" value="TWJ12452.1"/>
    <property type="molecule type" value="Genomic_DNA"/>
</dbReference>
<proteinExistence type="inferred from homology"/>
<keyword evidence="10 13" id="KW-0067">ATP-binding</keyword>
<evidence type="ECO:0000256" key="3">
    <source>
        <dbReference type="ARBA" id="ARBA00012078"/>
    </source>
</evidence>
<protein>
    <recommendedName>
        <fullName evidence="4 13">Homoserine kinase</fullName>
        <shortName evidence="13">HK</shortName>
        <shortName evidence="13">HSK</shortName>
        <ecNumber evidence="3 13">2.7.1.39</ecNumber>
    </recommendedName>
</protein>
<dbReference type="OrthoDB" id="9769912at2"/>
<evidence type="ECO:0000256" key="5">
    <source>
        <dbReference type="ARBA" id="ARBA00022605"/>
    </source>
</evidence>
<dbReference type="UniPathway" id="UPA00050">
    <property type="reaction ID" value="UER00064"/>
</dbReference>
<dbReference type="EC" id="2.7.1.39" evidence="3 13"/>
<dbReference type="SUPFAM" id="SSF55060">
    <property type="entry name" value="GHMP Kinase, C-terminal domain"/>
    <property type="match status" value="1"/>
</dbReference>
<sequence>MTRFATEPVTVRVPATSANLGAGFDCLGLALSMYDEVTAEVTTGETVVTVEGEGSGRLAVDESHLVVASLRAACDAFGVAAPNVRLRCRNAIPQARGLGSSSAAIVAGVSLAAELLADVTVDPRVLLRVAAELEGHPDNVAPCLLGGFTVAWTGDDGAHAVRMDPAAGIAPVVYLPAGQGFTSQARAALPGRVPHTDAVFNLSRAALAVHAFTTDPSLLLAATDDRLHQRYRGEVMPRTLELVEHLREAGIPAAVSGAGPSVLAFGQLTAPPDGFTVVELGVSEGVTRL</sequence>
<dbReference type="PIRSF" id="PIRSF000676">
    <property type="entry name" value="Homoser_kin"/>
    <property type="match status" value="1"/>
</dbReference>
<evidence type="ECO:0000256" key="1">
    <source>
        <dbReference type="ARBA" id="ARBA00005015"/>
    </source>
</evidence>
<comment type="catalytic activity">
    <reaction evidence="11 13">
        <text>L-homoserine + ATP = O-phospho-L-homoserine + ADP + H(+)</text>
        <dbReference type="Rhea" id="RHEA:13985"/>
        <dbReference type="ChEBI" id="CHEBI:15378"/>
        <dbReference type="ChEBI" id="CHEBI:30616"/>
        <dbReference type="ChEBI" id="CHEBI:57476"/>
        <dbReference type="ChEBI" id="CHEBI:57590"/>
        <dbReference type="ChEBI" id="CHEBI:456216"/>
        <dbReference type="EC" id="2.7.1.39"/>
    </reaction>
</comment>